<feature type="transmembrane region" description="Helical" evidence="2">
    <location>
        <begin position="306"/>
        <end position="324"/>
    </location>
</feature>
<comment type="similarity">
    <text evidence="1">Belongs to the multi antimicrobial extrusion (MATE) (TC 2.A.66.1) family.</text>
</comment>
<dbReference type="GO" id="GO:0016020">
    <property type="term" value="C:membrane"/>
    <property type="evidence" value="ECO:0007669"/>
    <property type="project" value="InterPro"/>
</dbReference>
<evidence type="ECO:0000256" key="1">
    <source>
        <dbReference type="ARBA" id="ARBA00010199"/>
    </source>
</evidence>
<reference evidence="3 4" key="1">
    <citation type="journal article" date="2023" name="Hortic Res">
        <title>Pangenome of water caltrop reveals structural variations and asymmetric subgenome divergence after allopolyploidization.</title>
        <authorList>
            <person name="Zhang X."/>
            <person name="Chen Y."/>
            <person name="Wang L."/>
            <person name="Yuan Y."/>
            <person name="Fang M."/>
            <person name="Shi L."/>
            <person name="Lu R."/>
            <person name="Comes H.P."/>
            <person name="Ma Y."/>
            <person name="Chen Y."/>
            <person name="Huang G."/>
            <person name="Zhou Y."/>
            <person name="Zheng Z."/>
            <person name="Qiu Y."/>
        </authorList>
    </citation>
    <scope>NUCLEOTIDE SEQUENCE [LARGE SCALE GENOMIC DNA]</scope>
    <source>
        <strain evidence="3">F231</strain>
    </source>
</reference>
<evidence type="ECO:0008006" key="5">
    <source>
        <dbReference type="Google" id="ProtNLM"/>
    </source>
</evidence>
<accession>A0AAN7LZT8</accession>
<dbReference type="PANTHER" id="PTHR11206">
    <property type="entry name" value="MULTIDRUG RESISTANCE PROTEIN"/>
    <property type="match status" value="1"/>
</dbReference>
<organism evidence="3 4">
    <name type="scientific">Trapa natans</name>
    <name type="common">Water chestnut</name>
    <dbReference type="NCBI Taxonomy" id="22666"/>
    <lineage>
        <taxon>Eukaryota</taxon>
        <taxon>Viridiplantae</taxon>
        <taxon>Streptophyta</taxon>
        <taxon>Embryophyta</taxon>
        <taxon>Tracheophyta</taxon>
        <taxon>Spermatophyta</taxon>
        <taxon>Magnoliopsida</taxon>
        <taxon>eudicotyledons</taxon>
        <taxon>Gunneridae</taxon>
        <taxon>Pentapetalae</taxon>
        <taxon>rosids</taxon>
        <taxon>malvids</taxon>
        <taxon>Myrtales</taxon>
        <taxon>Lythraceae</taxon>
        <taxon>Trapa</taxon>
    </lineage>
</organism>
<sequence length="424" mass="46050">MALRRRGWDHGLRAKAAAWDSYPAGGYELDVVRETGHHDRVPWPAREAPVGWINVDRILVSFGQQKDIAAVARSYLLYLLPDLVITSFLCPLKAYLSSQGITVPTMLASGLALAVHVPVNILLVKAMDIQGVSTAVWVTDLIVVVLLGLDVAVVEIKRKNEEVGEELRWAAASGHWRCGVHDWVRLLKLSGPCCLTTCLEWWCYEILVLLTGNLRDGERAVGVLAIVHNFDYLLYSVMLSLSTCASIRVSNSLGANRPTEARWSAHVSAALGVVTGLVGASIMVLARGVWGPLFSHDKGTIDRVKMMLLLMSAIEVINFPLQVCGGIMRGTARPWLAMYASLGGFYLVALPLGVVLAFMARLELGGLLVGFFVGTLVCLGLLAVFIAGINWDKEAYKARVLASNGNAEGADFDNDDQPKIEATT</sequence>
<feature type="transmembrane region" description="Helical" evidence="2">
    <location>
        <begin position="263"/>
        <end position="286"/>
    </location>
</feature>
<gene>
    <name evidence="3" type="ORF">SAY86_027890</name>
</gene>
<feature type="transmembrane region" description="Helical" evidence="2">
    <location>
        <begin position="366"/>
        <end position="389"/>
    </location>
</feature>
<dbReference type="GO" id="GO:0042910">
    <property type="term" value="F:xenobiotic transmembrane transporter activity"/>
    <property type="evidence" value="ECO:0007669"/>
    <property type="project" value="InterPro"/>
</dbReference>
<evidence type="ECO:0000256" key="2">
    <source>
        <dbReference type="SAM" id="Phobius"/>
    </source>
</evidence>
<dbReference type="Proteomes" id="UP001346149">
    <property type="component" value="Unassembled WGS sequence"/>
</dbReference>
<evidence type="ECO:0000313" key="4">
    <source>
        <dbReference type="Proteomes" id="UP001346149"/>
    </source>
</evidence>
<feature type="transmembrane region" description="Helical" evidence="2">
    <location>
        <begin position="75"/>
        <end position="95"/>
    </location>
</feature>
<dbReference type="GO" id="GO:0015297">
    <property type="term" value="F:antiporter activity"/>
    <property type="evidence" value="ECO:0007669"/>
    <property type="project" value="InterPro"/>
</dbReference>
<evidence type="ECO:0000313" key="3">
    <source>
        <dbReference type="EMBL" id="KAK4795564.1"/>
    </source>
</evidence>
<dbReference type="Pfam" id="PF01554">
    <property type="entry name" value="MatE"/>
    <property type="match status" value="2"/>
</dbReference>
<dbReference type="EMBL" id="JAXQNO010000006">
    <property type="protein sequence ID" value="KAK4795564.1"/>
    <property type="molecule type" value="Genomic_DNA"/>
</dbReference>
<proteinExistence type="inferred from homology"/>
<keyword evidence="2" id="KW-1133">Transmembrane helix</keyword>
<name>A0AAN7LZT8_TRANT</name>
<dbReference type="AlphaFoldDB" id="A0AAN7LZT8"/>
<keyword evidence="4" id="KW-1185">Reference proteome</keyword>
<feature type="transmembrane region" description="Helical" evidence="2">
    <location>
        <begin position="101"/>
        <end position="123"/>
    </location>
</feature>
<feature type="transmembrane region" description="Helical" evidence="2">
    <location>
        <begin position="336"/>
        <end position="360"/>
    </location>
</feature>
<protein>
    <recommendedName>
        <fullName evidence="5">Protein DETOXIFICATION</fullName>
    </recommendedName>
</protein>
<keyword evidence="2" id="KW-0812">Transmembrane</keyword>
<keyword evidence="2" id="KW-0472">Membrane</keyword>
<dbReference type="InterPro" id="IPR002528">
    <property type="entry name" value="MATE_fam"/>
</dbReference>
<comment type="caution">
    <text evidence="3">The sequence shown here is derived from an EMBL/GenBank/DDBJ whole genome shotgun (WGS) entry which is preliminary data.</text>
</comment>